<gene>
    <name evidence="4" type="ORF">L288_00960</name>
</gene>
<dbReference type="AlphaFoldDB" id="T0IYL2"/>
<accession>T0IYL2</accession>
<dbReference type="InterPro" id="IPR050493">
    <property type="entry name" value="FAD-dep_Monooxygenase_BioMet"/>
</dbReference>
<proteinExistence type="predicted"/>
<comment type="caution">
    <text evidence="4">The sequence shown here is derived from an EMBL/GenBank/DDBJ whole genome shotgun (WGS) entry which is preliminary data.</text>
</comment>
<dbReference type="GO" id="GO:0004497">
    <property type="term" value="F:monooxygenase activity"/>
    <property type="evidence" value="ECO:0007669"/>
    <property type="project" value="UniProtKB-KW"/>
</dbReference>
<protein>
    <recommendedName>
        <fullName evidence="3">FAD-binding domain-containing protein</fullName>
    </recommendedName>
</protein>
<reference evidence="4 5" key="1">
    <citation type="journal article" date="2013" name="Genome Announc.">
        <title>Draft Genome Sequence of Sphingobium quisquiliarum Strain P25T, a Novel Hexachlorocyclohexane (HCH)-Degrading Bacterium Isolated from an HCH Dumpsite.</title>
        <authorList>
            <person name="Kumar Singh A."/>
            <person name="Sangwan N."/>
            <person name="Sharma A."/>
            <person name="Gupta V."/>
            <person name="Khurana J.P."/>
            <person name="Lal R."/>
        </authorList>
    </citation>
    <scope>NUCLEOTIDE SEQUENCE [LARGE SCALE GENOMIC DNA]</scope>
    <source>
        <strain evidence="4 5">P25</strain>
    </source>
</reference>
<organism evidence="4 5">
    <name type="scientific">Sphingobium quisquiliarum P25</name>
    <dbReference type="NCBI Taxonomy" id="1329909"/>
    <lineage>
        <taxon>Bacteria</taxon>
        <taxon>Pseudomonadati</taxon>
        <taxon>Pseudomonadota</taxon>
        <taxon>Alphaproteobacteria</taxon>
        <taxon>Sphingomonadales</taxon>
        <taxon>Sphingomonadaceae</taxon>
        <taxon>Sphingobium</taxon>
    </lineage>
</organism>
<sequence length="369" mass="39406">MLIVGGGIAGMALAIQSAKLGIRAEIIEADPHWRVAGAGISITGPTYRALKRLGLLDDVRAAGYFIDKGALICAADGTTLIELPMQPLEPGLPTAGGILRPELHRIMAARVRELGIPVRLGVTAKSITILEDAVEVGLSNGEVVGHPIVIGADGAFSQTRAQIFPDAPVPSYTGQFCWRLLADRPEVIDRPHFYVGANVTCGVMPVSQSQMYLWLLETSADRRRLDDDRLAPELSAMLTPFGGTAMDAVRAAIRAGTQIIARPLDALLLPRPWHKGRVLLIGDACHATTPHLASGAGIAIEDAMVLADILAGGGTPEDMFDRFEGRRWERCRLVVEESVAIGNLQQAGGHPDELNRRMAHAQAALAIDI</sequence>
<evidence type="ECO:0000313" key="5">
    <source>
        <dbReference type="Proteomes" id="UP000015525"/>
    </source>
</evidence>
<dbReference type="GO" id="GO:0071949">
    <property type="term" value="F:FAD binding"/>
    <property type="evidence" value="ECO:0007669"/>
    <property type="project" value="InterPro"/>
</dbReference>
<name>T0IYL2_9SPHN</name>
<dbReference type="Gene3D" id="3.50.50.60">
    <property type="entry name" value="FAD/NAD(P)-binding domain"/>
    <property type="match status" value="1"/>
</dbReference>
<evidence type="ECO:0000259" key="3">
    <source>
        <dbReference type="Pfam" id="PF01494"/>
    </source>
</evidence>
<dbReference type="PANTHER" id="PTHR13789:SF309">
    <property type="entry name" value="PUTATIVE (AFU_ORTHOLOGUE AFUA_6G14510)-RELATED"/>
    <property type="match status" value="1"/>
</dbReference>
<dbReference type="PRINTS" id="PR00420">
    <property type="entry name" value="RNGMNOXGNASE"/>
</dbReference>
<evidence type="ECO:0000256" key="1">
    <source>
        <dbReference type="ARBA" id="ARBA00023002"/>
    </source>
</evidence>
<keyword evidence="5" id="KW-1185">Reference proteome</keyword>
<dbReference type="RefSeq" id="WP_021236526.1">
    <property type="nucleotide sequence ID" value="NZ_ATHO01000007.1"/>
</dbReference>
<dbReference type="EMBL" id="ATHO01000007">
    <property type="protein sequence ID" value="EQB14754.1"/>
    <property type="molecule type" value="Genomic_DNA"/>
</dbReference>
<evidence type="ECO:0000313" key="4">
    <source>
        <dbReference type="EMBL" id="EQB14754.1"/>
    </source>
</evidence>
<evidence type="ECO:0000256" key="2">
    <source>
        <dbReference type="ARBA" id="ARBA00023033"/>
    </source>
</evidence>
<keyword evidence="1" id="KW-0560">Oxidoreductase</keyword>
<dbReference type="InterPro" id="IPR002938">
    <property type="entry name" value="FAD-bd"/>
</dbReference>
<dbReference type="Proteomes" id="UP000015525">
    <property type="component" value="Unassembled WGS sequence"/>
</dbReference>
<dbReference type="SUPFAM" id="SSF51905">
    <property type="entry name" value="FAD/NAD(P)-binding domain"/>
    <property type="match status" value="1"/>
</dbReference>
<dbReference type="InterPro" id="IPR036188">
    <property type="entry name" value="FAD/NAD-bd_sf"/>
</dbReference>
<dbReference type="Pfam" id="PF01494">
    <property type="entry name" value="FAD_binding_3"/>
    <property type="match status" value="1"/>
</dbReference>
<dbReference type="PANTHER" id="PTHR13789">
    <property type="entry name" value="MONOOXYGENASE"/>
    <property type="match status" value="1"/>
</dbReference>
<keyword evidence="2" id="KW-0503">Monooxygenase</keyword>
<dbReference type="PATRIC" id="fig|1329909.3.peg.170"/>
<feature type="domain" description="FAD-binding" evidence="3">
    <location>
        <begin position="2"/>
        <end position="336"/>
    </location>
</feature>
<dbReference type="NCBIfam" id="NF005313">
    <property type="entry name" value="PRK06847.1"/>
    <property type="match status" value="1"/>
</dbReference>